<comment type="subunit">
    <text evidence="4">Component of the Mediator complex.</text>
</comment>
<keyword evidence="4" id="KW-0804">Transcription</keyword>
<accession>A0A9P1GZ01</accession>
<dbReference type="GO" id="GO:0006357">
    <property type="term" value="P:regulation of transcription by RNA polymerase II"/>
    <property type="evidence" value="ECO:0007669"/>
    <property type="project" value="InterPro"/>
</dbReference>
<keyword evidence="3 4" id="KW-0539">Nucleus</keyword>
<dbReference type="OrthoDB" id="5418434at2759"/>
<reference evidence="5" key="1">
    <citation type="submission" date="2022-11" db="EMBL/GenBank/DDBJ databases">
        <authorList>
            <person name="Scott C."/>
            <person name="Bruce N."/>
        </authorList>
    </citation>
    <scope>NUCLEOTIDE SEQUENCE</scope>
</reference>
<dbReference type="PANTHER" id="PTHR22890">
    <property type="entry name" value="MEDIATOR OF RNA POLYMERASE II TRANSCRIPTION SUBUNIT 11"/>
    <property type="match status" value="1"/>
</dbReference>
<comment type="subcellular location">
    <subcellularLocation>
        <location evidence="1 4">Nucleus</location>
    </subcellularLocation>
</comment>
<evidence type="ECO:0000256" key="1">
    <source>
        <dbReference type="ARBA" id="ARBA00004123"/>
    </source>
</evidence>
<proteinExistence type="inferred from homology"/>
<organism evidence="5 6">
    <name type="scientific">Parascedosporium putredinis</name>
    <dbReference type="NCBI Taxonomy" id="1442378"/>
    <lineage>
        <taxon>Eukaryota</taxon>
        <taxon>Fungi</taxon>
        <taxon>Dikarya</taxon>
        <taxon>Ascomycota</taxon>
        <taxon>Pezizomycotina</taxon>
        <taxon>Sordariomycetes</taxon>
        <taxon>Hypocreomycetidae</taxon>
        <taxon>Microascales</taxon>
        <taxon>Microascaceae</taxon>
        <taxon>Parascedosporium</taxon>
    </lineage>
</organism>
<sequence length="181" mass="19743">MDSNPDPMVMDTTADSFKPFTVAERIQQLGEIDKNISKLMAHTASALSALTPSSTVPLSTQKQTFQDSMDAFMTTLHTVDVHMKRQILGLEEAGIIDLANDRANAAALAADDEAGPASSLNPTAAGTIGNLDVGWLNSRKNRVEREMEAELWAKGRAFLETSGKDAAHVKESQWRTTWRNI</sequence>
<dbReference type="Gene3D" id="1.10.287.3490">
    <property type="match status" value="1"/>
</dbReference>
<keyword evidence="4" id="KW-0010">Activator</keyword>
<protein>
    <recommendedName>
        <fullName evidence="4">Mediator of RNA polymerase II transcription subunit 11</fullName>
    </recommendedName>
    <alternativeName>
        <fullName evidence="4">Mediator complex subunit 11</fullName>
    </alternativeName>
</protein>
<dbReference type="AlphaFoldDB" id="A0A9P1GZ01"/>
<evidence type="ECO:0000256" key="2">
    <source>
        <dbReference type="ARBA" id="ARBA00008186"/>
    </source>
</evidence>
<comment type="similarity">
    <text evidence="2 4">Belongs to the Mediator complex subunit 11 family.</text>
</comment>
<evidence type="ECO:0000313" key="5">
    <source>
        <dbReference type="EMBL" id="CAI4212914.1"/>
    </source>
</evidence>
<dbReference type="EMBL" id="CALLCH030000006">
    <property type="protein sequence ID" value="CAI4212914.1"/>
    <property type="molecule type" value="Genomic_DNA"/>
</dbReference>
<evidence type="ECO:0000313" key="6">
    <source>
        <dbReference type="Proteomes" id="UP000838763"/>
    </source>
</evidence>
<name>A0A9P1GZ01_9PEZI</name>
<dbReference type="Pfam" id="PF10280">
    <property type="entry name" value="Med11"/>
    <property type="match status" value="1"/>
</dbReference>
<comment type="caution">
    <text evidence="5">The sequence shown here is derived from an EMBL/GenBank/DDBJ whole genome shotgun (WGS) entry which is preliminary data.</text>
</comment>
<evidence type="ECO:0000256" key="4">
    <source>
        <dbReference type="RuleBase" id="RU364147"/>
    </source>
</evidence>
<comment type="function">
    <text evidence="4">Component of the Mediator complex, a coactivator involved in the regulated transcription of nearly all RNA polymerase II-dependent genes. Mediator functions as a bridge to convey information from gene-specific regulatory proteins to the basal RNA polymerase II transcription machinery. Mediator is recruited to promoters by direct interactions with regulatory proteins and serves as a scaffold for the assembly of a functional pre-initiation complex with RNA polymerase II and the general transcription factors.</text>
</comment>
<keyword evidence="6" id="KW-1185">Reference proteome</keyword>
<gene>
    <name evidence="4" type="primary">MED11</name>
    <name evidence="5" type="ORF">PPNO1_LOCUS2665</name>
</gene>
<dbReference type="Proteomes" id="UP000838763">
    <property type="component" value="Unassembled WGS sequence"/>
</dbReference>
<evidence type="ECO:0000256" key="3">
    <source>
        <dbReference type="ARBA" id="ARBA00023242"/>
    </source>
</evidence>
<dbReference type="GO" id="GO:0003712">
    <property type="term" value="F:transcription coregulator activity"/>
    <property type="evidence" value="ECO:0007669"/>
    <property type="project" value="InterPro"/>
</dbReference>
<dbReference type="GO" id="GO:0016592">
    <property type="term" value="C:mediator complex"/>
    <property type="evidence" value="ECO:0007669"/>
    <property type="project" value="InterPro"/>
</dbReference>
<dbReference type="InterPro" id="IPR019404">
    <property type="entry name" value="Mediator_Med11"/>
</dbReference>
<keyword evidence="4" id="KW-0805">Transcription regulation</keyword>